<evidence type="ECO:0000313" key="2">
    <source>
        <dbReference type="Proteomes" id="UP000735302"/>
    </source>
</evidence>
<evidence type="ECO:0000313" key="1">
    <source>
        <dbReference type="EMBL" id="GFO28704.1"/>
    </source>
</evidence>
<dbReference type="Proteomes" id="UP000735302">
    <property type="component" value="Unassembled WGS sequence"/>
</dbReference>
<accession>A0AAV4CC56</accession>
<organism evidence="1 2">
    <name type="scientific">Plakobranchus ocellatus</name>
    <dbReference type="NCBI Taxonomy" id="259542"/>
    <lineage>
        <taxon>Eukaryota</taxon>
        <taxon>Metazoa</taxon>
        <taxon>Spiralia</taxon>
        <taxon>Lophotrochozoa</taxon>
        <taxon>Mollusca</taxon>
        <taxon>Gastropoda</taxon>
        <taxon>Heterobranchia</taxon>
        <taxon>Euthyneura</taxon>
        <taxon>Panpulmonata</taxon>
        <taxon>Sacoglossa</taxon>
        <taxon>Placobranchoidea</taxon>
        <taxon>Plakobranchidae</taxon>
        <taxon>Plakobranchus</taxon>
    </lineage>
</organism>
<comment type="caution">
    <text evidence="1">The sequence shown here is derived from an EMBL/GenBank/DDBJ whole genome shotgun (WGS) entry which is preliminary data.</text>
</comment>
<sequence length="76" mass="8829">MLYQSEGMRIPRNRRNTTGLRACAMTKFDISPWSRVNRRGHAASHSKIRRHDIVAVPRPVIKLFTEKGILQTDRQT</sequence>
<proteinExistence type="predicted"/>
<dbReference type="AlphaFoldDB" id="A0AAV4CC56"/>
<protein>
    <submittedName>
        <fullName evidence="1">Uncharacterized protein</fullName>
    </submittedName>
</protein>
<dbReference type="EMBL" id="BLXT01006082">
    <property type="protein sequence ID" value="GFO28704.1"/>
    <property type="molecule type" value="Genomic_DNA"/>
</dbReference>
<name>A0AAV4CC56_9GAST</name>
<gene>
    <name evidence="1" type="ORF">PoB_005520900</name>
</gene>
<keyword evidence="2" id="KW-1185">Reference proteome</keyword>
<reference evidence="1 2" key="1">
    <citation type="journal article" date="2021" name="Elife">
        <title>Chloroplast acquisition without the gene transfer in kleptoplastic sea slugs, Plakobranchus ocellatus.</title>
        <authorList>
            <person name="Maeda T."/>
            <person name="Takahashi S."/>
            <person name="Yoshida T."/>
            <person name="Shimamura S."/>
            <person name="Takaki Y."/>
            <person name="Nagai Y."/>
            <person name="Toyoda A."/>
            <person name="Suzuki Y."/>
            <person name="Arimoto A."/>
            <person name="Ishii H."/>
            <person name="Satoh N."/>
            <person name="Nishiyama T."/>
            <person name="Hasebe M."/>
            <person name="Maruyama T."/>
            <person name="Minagawa J."/>
            <person name="Obokata J."/>
            <person name="Shigenobu S."/>
        </authorList>
    </citation>
    <scope>NUCLEOTIDE SEQUENCE [LARGE SCALE GENOMIC DNA]</scope>
</reference>